<protein>
    <recommendedName>
        <fullName evidence="2">DUF8039 domain-containing protein</fullName>
    </recommendedName>
</protein>
<evidence type="ECO:0000313" key="4">
    <source>
        <dbReference type="Proteomes" id="UP000289340"/>
    </source>
</evidence>
<comment type="caution">
    <text evidence="3">The sequence shown here is derived from an EMBL/GenBank/DDBJ whole genome shotgun (WGS) entry which is preliminary data.</text>
</comment>
<dbReference type="PANTHER" id="PTHR33018">
    <property type="entry name" value="OS10G0338966 PROTEIN-RELATED"/>
    <property type="match status" value="1"/>
</dbReference>
<feature type="compositionally biased region" description="Polar residues" evidence="1">
    <location>
        <begin position="1"/>
        <end position="11"/>
    </location>
</feature>
<gene>
    <name evidence="3" type="ORF">D0Y65_041902</name>
</gene>
<keyword evidence="4" id="KW-1185">Reference proteome</keyword>
<name>A0A445GXP3_GLYSO</name>
<dbReference type="Proteomes" id="UP000289340">
    <property type="component" value="Chromosome 15"/>
</dbReference>
<sequence>MLSLSHMQSQGLALPPEPGVGPSTARVSTKESCADPSGNDPDTGDSYKCGLYIEEYPPRLVALGRVYEGSTSIHNIPLLHDQVKVGVEEIRDANAPIPVPTKEVKVMGQALNTFLAWPTHLVKRLSEQGVVGPAKPVDRPDDEVDDPLYLMTLTIPQLFLKPLQVMWDATLFGLFNENFPLYIKHEDLSKIAHGGQCLSISVIQLWILFGLAIGTCCADNLCVLNGAFSGISRRFQRVDRGEGFGEEGNAAVVWRWRRNDKVGSTKRGRRKLSRTKNGNVETRHPEASLPSDVTS</sequence>
<evidence type="ECO:0000256" key="1">
    <source>
        <dbReference type="SAM" id="MobiDB-lite"/>
    </source>
</evidence>
<accession>A0A445GXP3</accession>
<dbReference type="Pfam" id="PF26133">
    <property type="entry name" value="DUF8039"/>
    <property type="match status" value="1"/>
</dbReference>
<dbReference type="InterPro" id="IPR058352">
    <property type="entry name" value="DUF8039"/>
</dbReference>
<evidence type="ECO:0000259" key="2">
    <source>
        <dbReference type="Pfam" id="PF26133"/>
    </source>
</evidence>
<reference evidence="3 4" key="1">
    <citation type="submission" date="2018-09" db="EMBL/GenBank/DDBJ databases">
        <title>A high-quality reference genome of wild soybean provides a powerful tool to mine soybean genomes.</title>
        <authorList>
            <person name="Xie M."/>
            <person name="Chung C.Y.L."/>
            <person name="Li M.-W."/>
            <person name="Wong F.-L."/>
            <person name="Chan T.-F."/>
            <person name="Lam H.-M."/>
        </authorList>
    </citation>
    <scope>NUCLEOTIDE SEQUENCE [LARGE SCALE GENOMIC DNA]</scope>
    <source>
        <strain evidence="4">cv. W05</strain>
        <tissue evidence="3">Hypocotyl of etiolated seedlings</tissue>
    </source>
</reference>
<dbReference type="AlphaFoldDB" id="A0A445GXP3"/>
<organism evidence="3 4">
    <name type="scientific">Glycine soja</name>
    <name type="common">Wild soybean</name>
    <dbReference type="NCBI Taxonomy" id="3848"/>
    <lineage>
        <taxon>Eukaryota</taxon>
        <taxon>Viridiplantae</taxon>
        <taxon>Streptophyta</taxon>
        <taxon>Embryophyta</taxon>
        <taxon>Tracheophyta</taxon>
        <taxon>Spermatophyta</taxon>
        <taxon>Magnoliopsida</taxon>
        <taxon>eudicotyledons</taxon>
        <taxon>Gunneridae</taxon>
        <taxon>Pentapetalae</taxon>
        <taxon>rosids</taxon>
        <taxon>fabids</taxon>
        <taxon>Fabales</taxon>
        <taxon>Fabaceae</taxon>
        <taxon>Papilionoideae</taxon>
        <taxon>50 kb inversion clade</taxon>
        <taxon>NPAAA clade</taxon>
        <taxon>indigoferoid/millettioid clade</taxon>
        <taxon>Phaseoleae</taxon>
        <taxon>Glycine</taxon>
        <taxon>Glycine subgen. Soja</taxon>
    </lineage>
</organism>
<feature type="compositionally biased region" description="Basic residues" evidence="1">
    <location>
        <begin position="264"/>
        <end position="274"/>
    </location>
</feature>
<dbReference type="EMBL" id="QZWG01000015">
    <property type="protein sequence ID" value="RZB66028.1"/>
    <property type="molecule type" value="Genomic_DNA"/>
</dbReference>
<feature type="domain" description="DUF8039" evidence="2">
    <location>
        <begin position="47"/>
        <end position="123"/>
    </location>
</feature>
<evidence type="ECO:0000313" key="3">
    <source>
        <dbReference type="EMBL" id="RZB66028.1"/>
    </source>
</evidence>
<dbReference type="EMBL" id="QZWG01000015">
    <property type="protein sequence ID" value="RZB66027.1"/>
    <property type="molecule type" value="Genomic_DNA"/>
</dbReference>
<feature type="region of interest" description="Disordered" evidence="1">
    <location>
        <begin position="1"/>
        <end position="45"/>
    </location>
</feature>
<proteinExistence type="predicted"/>
<dbReference type="PANTHER" id="PTHR33018:SF34">
    <property type="entry name" value="OS02G0472350 PROTEIN"/>
    <property type="match status" value="1"/>
</dbReference>
<feature type="region of interest" description="Disordered" evidence="1">
    <location>
        <begin position="262"/>
        <end position="295"/>
    </location>
</feature>